<dbReference type="InterPro" id="IPR011032">
    <property type="entry name" value="GroES-like_sf"/>
</dbReference>
<evidence type="ECO:0000256" key="5">
    <source>
        <dbReference type="ARBA" id="ARBA00022884"/>
    </source>
</evidence>
<accession>A0A9X3NMU2</accession>
<evidence type="ECO:0000256" key="4">
    <source>
        <dbReference type="ARBA" id="ARBA00022857"/>
    </source>
</evidence>
<dbReference type="PROSITE" id="PS01162">
    <property type="entry name" value="QOR_ZETA_CRYSTAL"/>
    <property type="match status" value="1"/>
</dbReference>
<dbReference type="Pfam" id="PF08240">
    <property type="entry name" value="ADH_N"/>
    <property type="match status" value="1"/>
</dbReference>
<dbReference type="SUPFAM" id="SSF51735">
    <property type="entry name" value="NAD(P)-binding Rossmann-fold domains"/>
    <property type="match status" value="1"/>
</dbReference>
<dbReference type="InterPro" id="IPR002364">
    <property type="entry name" value="Quin_OxRdtase/zeta-crystal_CS"/>
</dbReference>
<name>A0A9X3NMU2_9ACTN</name>
<dbReference type="GO" id="GO:0008270">
    <property type="term" value="F:zinc ion binding"/>
    <property type="evidence" value="ECO:0007669"/>
    <property type="project" value="InterPro"/>
</dbReference>
<keyword evidence="4" id="KW-0521">NADP</keyword>
<reference evidence="8" key="1">
    <citation type="submission" date="2021-10" db="EMBL/GenBank/DDBJ databases">
        <title>Streptomonospora sp. nov., isolated from mangrove soil.</title>
        <authorList>
            <person name="Chen X."/>
            <person name="Ge X."/>
            <person name="Liu W."/>
        </authorList>
    </citation>
    <scope>NUCLEOTIDE SEQUENCE</scope>
    <source>
        <strain evidence="8">S1-112</strain>
    </source>
</reference>
<dbReference type="EMBL" id="JAJAQC010000013">
    <property type="protein sequence ID" value="MDA0564669.1"/>
    <property type="molecule type" value="Genomic_DNA"/>
</dbReference>
<dbReference type="Gene3D" id="3.90.180.10">
    <property type="entry name" value="Medium-chain alcohol dehydrogenases, catalytic domain"/>
    <property type="match status" value="1"/>
</dbReference>
<dbReference type="Pfam" id="PF00107">
    <property type="entry name" value="ADH_zinc_N"/>
    <property type="match status" value="1"/>
</dbReference>
<comment type="caution">
    <text evidence="8">The sequence shown here is derived from an EMBL/GenBank/DDBJ whole genome shotgun (WGS) entry which is preliminary data.</text>
</comment>
<dbReference type="PANTHER" id="PTHR44154:SF1">
    <property type="entry name" value="QUINONE OXIDOREDUCTASE"/>
    <property type="match status" value="1"/>
</dbReference>
<sequence length="371" mass="38050">MRPTTPVAELNRRGRTAGAVPERMTAVVLIRHGGPEALQVRHDVPTPGLAADEVLVAVAAAGLNNTDVWSREGSYGTAGDPSAVGGWRGVPLDFPRVQGGDIAGRVVAVGDAVDPARLGERVLVDGALYDSDSPDANAVGLLGSERGGGFAQFAAVEARRAHDVGASPLSDRELAALPIAYGTAVGMLERADVAPGERVLVTGASGGVGLALVQLARARGCTVVAVTTADKRDRVAAAGAATVLERGAVPREHLEAPVDVVADVVGGPGFPDLVDALAEGGRLVTAGAIAGAEVTLDIRRLYLHTRRIVGSAMWTPAHYDRLVADARRGAFAPVIAATFPLTEIGAAQRAFADKRFVGKLVLDVPPAEPAV</sequence>
<evidence type="ECO:0000256" key="2">
    <source>
        <dbReference type="ARBA" id="ARBA00011881"/>
    </source>
</evidence>
<dbReference type="PANTHER" id="PTHR44154">
    <property type="entry name" value="QUINONE OXIDOREDUCTASE"/>
    <property type="match status" value="1"/>
</dbReference>
<evidence type="ECO:0000313" key="9">
    <source>
        <dbReference type="Proteomes" id="UP001140076"/>
    </source>
</evidence>
<comment type="subcellular location">
    <subcellularLocation>
        <location evidence="1">Cytoplasm</location>
    </subcellularLocation>
</comment>
<dbReference type="InterPro" id="IPR020843">
    <property type="entry name" value="ER"/>
</dbReference>
<evidence type="ECO:0000256" key="3">
    <source>
        <dbReference type="ARBA" id="ARBA00022490"/>
    </source>
</evidence>
<dbReference type="Gene3D" id="3.40.50.720">
    <property type="entry name" value="NAD(P)-binding Rossmann-like Domain"/>
    <property type="match status" value="1"/>
</dbReference>
<dbReference type="GO" id="GO:0016491">
    <property type="term" value="F:oxidoreductase activity"/>
    <property type="evidence" value="ECO:0007669"/>
    <property type="project" value="InterPro"/>
</dbReference>
<feature type="domain" description="Enoyl reductase (ER)" evidence="7">
    <location>
        <begin position="33"/>
        <end position="362"/>
    </location>
</feature>
<dbReference type="SUPFAM" id="SSF50129">
    <property type="entry name" value="GroES-like"/>
    <property type="match status" value="1"/>
</dbReference>
<dbReference type="Proteomes" id="UP001140076">
    <property type="component" value="Unassembled WGS sequence"/>
</dbReference>
<gene>
    <name evidence="8" type="ORF">LG943_10065</name>
</gene>
<evidence type="ECO:0000313" key="8">
    <source>
        <dbReference type="EMBL" id="MDA0564669.1"/>
    </source>
</evidence>
<evidence type="ECO:0000256" key="6">
    <source>
        <dbReference type="ARBA" id="ARBA00022990"/>
    </source>
</evidence>
<keyword evidence="9" id="KW-1185">Reference proteome</keyword>
<dbReference type="RefSeq" id="WP_270071946.1">
    <property type="nucleotide sequence ID" value="NZ_JAJAQC010000013.1"/>
</dbReference>
<evidence type="ECO:0000259" key="7">
    <source>
        <dbReference type="SMART" id="SM00829"/>
    </source>
</evidence>
<keyword evidence="6" id="KW-0007">Acetylation</keyword>
<dbReference type="GO" id="GO:0005737">
    <property type="term" value="C:cytoplasm"/>
    <property type="evidence" value="ECO:0007669"/>
    <property type="project" value="UniProtKB-SubCell"/>
</dbReference>
<dbReference type="GO" id="GO:0003723">
    <property type="term" value="F:RNA binding"/>
    <property type="evidence" value="ECO:0007669"/>
    <property type="project" value="UniProtKB-KW"/>
</dbReference>
<dbReference type="InterPro" id="IPR013149">
    <property type="entry name" value="ADH-like_C"/>
</dbReference>
<evidence type="ECO:0000256" key="1">
    <source>
        <dbReference type="ARBA" id="ARBA00004496"/>
    </source>
</evidence>
<dbReference type="InterPro" id="IPR013154">
    <property type="entry name" value="ADH-like_N"/>
</dbReference>
<keyword evidence="5" id="KW-0694">RNA-binding</keyword>
<protein>
    <submittedName>
        <fullName evidence="8">Zinc-binding dehydrogenase</fullName>
    </submittedName>
</protein>
<dbReference type="SMART" id="SM00829">
    <property type="entry name" value="PKS_ER"/>
    <property type="match status" value="1"/>
</dbReference>
<keyword evidence="3" id="KW-0963">Cytoplasm</keyword>
<comment type="subunit">
    <text evidence="2">Homotetramer.</text>
</comment>
<dbReference type="InterPro" id="IPR051603">
    <property type="entry name" value="Zinc-ADH_QOR/CCCR"/>
</dbReference>
<dbReference type="InterPro" id="IPR036291">
    <property type="entry name" value="NAD(P)-bd_dom_sf"/>
</dbReference>
<proteinExistence type="predicted"/>
<dbReference type="AlphaFoldDB" id="A0A9X3NMU2"/>
<organism evidence="8 9">
    <name type="scientific">Streptomonospora mangrovi</name>
    <dbReference type="NCBI Taxonomy" id="2883123"/>
    <lineage>
        <taxon>Bacteria</taxon>
        <taxon>Bacillati</taxon>
        <taxon>Actinomycetota</taxon>
        <taxon>Actinomycetes</taxon>
        <taxon>Streptosporangiales</taxon>
        <taxon>Nocardiopsidaceae</taxon>
        <taxon>Streptomonospora</taxon>
    </lineage>
</organism>